<gene>
    <name evidence="2" type="ORF">VFH_II241640</name>
</gene>
<feature type="region of interest" description="Disordered" evidence="1">
    <location>
        <begin position="1"/>
        <end position="64"/>
    </location>
</feature>
<evidence type="ECO:0000313" key="3">
    <source>
        <dbReference type="Proteomes" id="UP001157006"/>
    </source>
</evidence>
<name>A0AAV0ZQW6_VICFA</name>
<evidence type="ECO:0000313" key="2">
    <source>
        <dbReference type="EMBL" id="CAI8600806.1"/>
    </source>
</evidence>
<protein>
    <submittedName>
        <fullName evidence="2">Uncharacterized protein</fullName>
    </submittedName>
</protein>
<feature type="compositionally biased region" description="Low complexity" evidence="1">
    <location>
        <begin position="16"/>
        <end position="33"/>
    </location>
</feature>
<keyword evidence="3" id="KW-1185">Reference proteome</keyword>
<sequence>MADNIGDNLSGEHVGSSQSSTDETHSESSSSRVSRPESNRSDQYIMEEDAESTPADQGGLFARENDDDLRTWAATDPWDHESYFVKNLDDVSLWWTRMRMATTTKRTGRYGFLEGVVGSSHGMISGRSQCMISCYREIGLRLPF</sequence>
<organism evidence="2 3">
    <name type="scientific">Vicia faba</name>
    <name type="common">Broad bean</name>
    <name type="synonym">Faba vulgaris</name>
    <dbReference type="NCBI Taxonomy" id="3906"/>
    <lineage>
        <taxon>Eukaryota</taxon>
        <taxon>Viridiplantae</taxon>
        <taxon>Streptophyta</taxon>
        <taxon>Embryophyta</taxon>
        <taxon>Tracheophyta</taxon>
        <taxon>Spermatophyta</taxon>
        <taxon>Magnoliopsida</taxon>
        <taxon>eudicotyledons</taxon>
        <taxon>Gunneridae</taxon>
        <taxon>Pentapetalae</taxon>
        <taxon>rosids</taxon>
        <taxon>fabids</taxon>
        <taxon>Fabales</taxon>
        <taxon>Fabaceae</taxon>
        <taxon>Papilionoideae</taxon>
        <taxon>50 kb inversion clade</taxon>
        <taxon>NPAAA clade</taxon>
        <taxon>Hologalegina</taxon>
        <taxon>IRL clade</taxon>
        <taxon>Fabeae</taxon>
        <taxon>Vicia</taxon>
    </lineage>
</organism>
<dbReference type="Proteomes" id="UP001157006">
    <property type="component" value="Chromosome 2"/>
</dbReference>
<accession>A0AAV0ZQW6</accession>
<dbReference type="EMBL" id="OX451737">
    <property type="protein sequence ID" value="CAI8600806.1"/>
    <property type="molecule type" value="Genomic_DNA"/>
</dbReference>
<proteinExistence type="predicted"/>
<dbReference type="AlphaFoldDB" id="A0AAV0ZQW6"/>
<reference evidence="2 3" key="1">
    <citation type="submission" date="2023-01" db="EMBL/GenBank/DDBJ databases">
        <authorList>
            <person name="Kreplak J."/>
        </authorList>
    </citation>
    <scope>NUCLEOTIDE SEQUENCE [LARGE SCALE GENOMIC DNA]</scope>
</reference>
<evidence type="ECO:0000256" key="1">
    <source>
        <dbReference type="SAM" id="MobiDB-lite"/>
    </source>
</evidence>